<keyword evidence="3" id="KW-1185">Reference proteome</keyword>
<protein>
    <submittedName>
        <fullName evidence="2">Uncharacterized protein</fullName>
    </submittedName>
</protein>
<evidence type="ECO:0000313" key="2">
    <source>
        <dbReference type="EMBL" id="KAG9235197.1"/>
    </source>
</evidence>
<dbReference type="Proteomes" id="UP000824998">
    <property type="component" value="Unassembled WGS sequence"/>
</dbReference>
<sequence length="426" mass="47280">MTNEEQTRAFANTFNLTEAWIMSQTAQQMGETSAQPQVLSHIYAQEIGPAPSSSKTLISPPPQKQGSPTQIMCCANVRIHRSNALQRVPDTSDHQDLRHIIVEDFRKYASGKLPDRVEDPEVPVPWDEYVYIYAIAQHASRRPRSCKDTTIYAVTEYHGPELVQIPEEKWLTIIGMSMVKTQYEKCLVRQGGGVEYSCKKHLDTVYTVYLCEYRPAKPSPVQPLIYPQPVRARGRGRPLGVKNGEGQKAQQQRLSMPPPSRPQTPQQQTSIKSPIKKVSNSMSMAQSQLHSQPPNPPQKQSTSKPPSIVLPRQPENPSTPTKQTSKKGTTTAPLKTPSSGGKHAGTLQQLMAKTATPPSKFHSQGAYLNKPTGRADPMYATAEDGTALKKCSKHKKYKVVGDFDICKKTGELYGHCRSCMGGYKGR</sequence>
<feature type="compositionally biased region" description="Polar residues" evidence="1">
    <location>
        <begin position="315"/>
        <end position="339"/>
    </location>
</feature>
<evidence type="ECO:0000256" key="1">
    <source>
        <dbReference type="SAM" id="MobiDB-lite"/>
    </source>
</evidence>
<dbReference type="OrthoDB" id="3525213at2759"/>
<organism evidence="2 3">
    <name type="scientific">Amylocarpus encephaloides</name>
    <dbReference type="NCBI Taxonomy" id="45428"/>
    <lineage>
        <taxon>Eukaryota</taxon>
        <taxon>Fungi</taxon>
        <taxon>Dikarya</taxon>
        <taxon>Ascomycota</taxon>
        <taxon>Pezizomycotina</taxon>
        <taxon>Leotiomycetes</taxon>
        <taxon>Helotiales</taxon>
        <taxon>Helotiales incertae sedis</taxon>
        <taxon>Amylocarpus</taxon>
    </lineage>
</organism>
<feature type="compositionally biased region" description="Polar residues" evidence="1">
    <location>
        <begin position="278"/>
        <end position="290"/>
    </location>
</feature>
<name>A0A9P8C6F3_9HELO</name>
<feature type="region of interest" description="Disordered" evidence="1">
    <location>
        <begin position="222"/>
        <end position="344"/>
    </location>
</feature>
<dbReference type="EMBL" id="MU251439">
    <property type="protein sequence ID" value="KAG9235197.1"/>
    <property type="molecule type" value="Genomic_DNA"/>
</dbReference>
<feature type="compositionally biased region" description="Low complexity" evidence="1">
    <location>
        <begin position="298"/>
        <end position="307"/>
    </location>
</feature>
<reference evidence="2" key="1">
    <citation type="journal article" date="2021" name="IMA Fungus">
        <title>Genomic characterization of three marine fungi, including Emericellopsis atlantica sp. nov. with signatures of a generalist lifestyle and marine biomass degradation.</title>
        <authorList>
            <person name="Hagestad O.C."/>
            <person name="Hou L."/>
            <person name="Andersen J.H."/>
            <person name="Hansen E.H."/>
            <person name="Altermark B."/>
            <person name="Li C."/>
            <person name="Kuhnert E."/>
            <person name="Cox R.J."/>
            <person name="Crous P.W."/>
            <person name="Spatafora J.W."/>
            <person name="Lail K."/>
            <person name="Amirebrahimi M."/>
            <person name="Lipzen A."/>
            <person name="Pangilinan J."/>
            <person name="Andreopoulos W."/>
            <person name="Hayes R.D."/>
            <person name="Ng V."/>
            <person name="Grigoriev I.V."/>
            <person name="Jackson S.A."/>
            <person name="Sutton T.D.S."/>
            <person name="Dobson A.D.W."/>
            <person name="Rama T."/>
        </authorList>
    </citation>
    <scope>NUCLEOTIDE SEQUENCE</scope>
    <source>
        <strain evidence="2">TRa018bII</strain>
    </source>
</reference>
<comment type="caution">
    <text evidence="2">The sequence shown here is derived from an EMBL/GenBank/DDBJ whole genome shotgun (WGS) entry which is preliminary data.</text>
</comment>
<evidence type="ECO:0000313" key="3">
    <source>
        <dbReference type="Proteomes" id="UP000824998"/>
    </source>
</evidence>
<dbReference type="AlphaFoldDB" id="A0A9P8C6F3"/>
<gene>
    <name evidence="2" type="ORF">BJ875DRAFT_483483</name>
</gene>
<proteinExistence type="predicted"/>
<accession>A0A9P8C6F3</accession>